<dbReference type="Proteomes" id="UP000253307">
    <property type="component" value="Unassembled WGS sequence"/>
</dbReference>
<gene>
    <name evidence="1" type="ORF">DBW96_00060</name>
</gene>
<reference evidence="1 2" key="1">
    <citation type="journal article" date="2018" name="Microbiome">
        <title>Fine metagenomic profile of the Mediterranean stratified and mixed water columns revealed by assembly and recruitment.</title>
        <authorList>
            <person name="Haro-Moreno J.M."/>
            <person name="Lopez-Perez M."/>
            <person name="De La Torre J.R."/>
            <person name="Picazo A."/>
            <person name="Camacho A."/>
            <person name="Rodriguez-Valera F."/>
        </authorList>
    </citation>
    <scope>NUCLEOTIDE SEQUENCE [LARGE SCALE GENOMIC DNA]</scope>
    <source>
        <strain evidence="1">MED-G82</strain>
    </source>
</reference>
<dbReference type="EMBL" id="QOPE01000001">
    <property type="protein sequence ID" value="RCL42836.1"/>
    <property type="molecule type" value="Genomic_DNA"/>
</dbReference>
<evidence type="ECO:0000313" key="2">
    <source>
        <dbReference type="Proteomes" id="UP000253307"/>
    </source>
</evidence>
<dbReference type="AlphaFoldDB" id="A0A368C1K8"/>
<evidence type="ECO:0008006" key="3">
    <source>
        <dbReference type="Google" id="ProtNLM"/>
    </source>
</evidence>
<evidence type="ECO:0000313" key="1">
    <source>
        <dbReference type="EMBL" id="RCL42836.1"/>
    </source>
</evidence>
<name>A0A368C1K8_9GAMM</name>
<sequence length="470" mass="55738">MQDDFESNLIEHYRNFDQLDFRRFREVEIFIFFSFSPTFPLLKIYKKIKESNKKIILIQDNHQFSVHKGSVNSIILRPDLVITASDSERKYLIENLGLRNNCISSQGWLFQNNKSISNEKPISLNKKILIAFAAPPSITPLSEETYLLRKEIIFWVTKNFPTCNLLIKLHPHEDQGSFRKFIKRYTLNHILLSSQSPIKEAISGSEIVICSNESQIALDVISTDISKRLIIYRFKKNNFLSNEISAEPKSLFKNSDFEISELGIQEKNNIAENYLSLDHSAEDIIKDRLDKLYLQENNMHANVDIFLWLFIYGKNNDLINFLQSNKSDNYRNLHNLILNKSFNLEQLNDDFQDTWIRDPLCIILIRHYLHKKVIDKASVEIITKDFFSIYIFQFFFRDFIRFYNLINAKGLLRLFEKKYHNLVNKIEDLYINKFRPFRIFFSVLKIIYSLKIKILSVFIFRLSDAILRFK</sequence>
<accession>A0A368C1K8</accession>
<proteinExistence type="predicted"/>
<comment type="caution">
    <text evidence="1">The sequence shown here is derived from an EMBL/GenBank/DDBJ whole genome shotgun (WGS) entry which is preliminary data.</text>
</comment>
<protein>
    <recommendedName>
        <fullName evidence="3">CDP-glycerol--glycerophosphate glycerophosphotransferase</fullName>
    </recommendedName>
</protein>
<organism evidence="1 2">
    <name type="scientific">SAR86 cluster bacterium</name>
    <dbReference type="NCBI Taxonomy" id="2030880"/>
    <lineage>
        <taxon>Bacteria</taxon>
        <taxon>Pseudomonadati</taxon>
        <taxon>Pseudomonadota</taxon>
        <taxon>Gammaproteobacteria</taxon>
        <taxon>SAR86 cluster</taxon>
    </lineage>
</organism>